<gene>
    <name evidence="2" type="ORF">C1H46_018832</name>
</gene>
<dbReference type="Proteomes" id="UP000315295">
    <property type="component" value="Unassembled WGS sequence"/>
</dbReference>
<sequence>MRRYSTVDKELDGLTGTLSMENAVEASGFSCCPCQYPVEIVCRVRVLSTPPLSLCCLPILEVSLMGFHELHNGSKLGWRWRLMRRYSTVDKELDGLTGTLSMENAVEASGFSCCVLFLGLTVYGLFLCF</sequence>
<feature type="transmembrane region" description="Helical" evidence="1">
    <location>
        <begin position="108"/>
        <end position="128"/>
    </location>
</feature>
<evidence type="ECO:0000313" key="2">
    <source>
        <dbReference type="EMBL" id="TQD95539.1"/>
    </source>
</evidence>
<protein>
    <submittedName>
        <fullName evidence="2">Uncharacterized protein</fullName>
    </submittedName>
</protein>
<keyword evidence="1" id="KW-0812">Transmembrane</keyword>
<accession>A0A540MAN4</accession>
<keyword evidence="1" id="KW-0472">Membrane</keyword>
<evidence type="ECO:0000256" key="1">
    <source>
        <dbReference type="SAM" id="Phobius"/>
    </source>
</evidence>
<proteinExistence type="predicted"/>
<reference evidence="2 3" key="1">
    <citation type="journal article" date="2019" name="G3 (Bethesda)">
        <title>Sequencing of a Wild Apple (Malus baccata) Genome Unravels the Differences Between Cultivated and Wild Apple Species Regarding Disease Resistance and Cold Tolerance.</title>
        <authorList>
            <person name="Chen X."/>
        </authorList>
    </citation>
    <scope>NUCLEOTIDE SEQUENCE [LARGE SCALE GENOMIC DNA]</scope>
    <source>
        <strain evidence="3">cv. Shandingzi</strain>
        <tissue evidence="2">Leaves</tissue>
    </source>
</reference>
<organism evidence="2 3">
    <name type="scientific">Malus baccata</name>
    <name type="common">Siberian crab apple</name>
    <name type="synonym">Pyrus baccata</name>
    <dbReference type="NCBI Taxonomy" id="106549"/>
    <lineage>
        <taxon>Eukaryota</taxon>
        <taxon>Viridiplantae</taxon>
        <taxon>Streptophyta</taxon>
        <taxon>Embryophyta</taxon>
        <taxon>Tracheophyta</taxon>
        <taxon>Spermatophyta</taxon>
        <taxon>Magnoliopsida</taxon>
        <taxon>eudicotyledons</taxon>
        <taxon>Gunneridae</taxon>
        <taxon>Pentapetalae</taxon>
        <taxon>rosids</taxon>
        <taxon>fabids</taxon>
        <taxon>Rosales</taxon>
        <taxon>Rosaceae</taxon>
        <taxon>Amygdaloideae</taxon>
        <taxon>Maleae</taxon>
        <taxon>Malus</taxon>
    </lineage>
</organism>
<keyword evidence="3" id="KW-1185">Reference proteome</keyword>
<comment type="caution">
    <text evidence="2">The sequence shown here is derived from an EMBL/GenBank/DDBJ whole genome shotgun (WGS) entry which is preliminary data.</text>
</comment>
<name>A0A540MAN4_MALBA</name>
<dbReference type="AlphaFoldDB" id="A0A540MAN4"/>
<evidence type="ECO:0000313" key="3">
    <source>
        <dbReference type="Proteomes" id="UP000315295"/>
    </source>
</evidence>
<keyword evidence="1" id="KW-1133">Transmembrane helix</keyword>
<dbReference type="EMBL" id="VIEB01000311">
    <property type="protein sequence ID" value="TQD95539.1"/>
    <property type="molecule type" value="Genomic_DNA"/>
</dbReference>